<keyword evidence="3" id="KW-1185">Reference proteome</keyword>
<dbReference type="Pfam" id="PF06289">
    <property type="entry name" value="FlbD"/>
    <property type="match status" value="1"/>
</dbReference>
<evidence type="ECO:0000313" key="3">
    <source>
        <dbReference type="Proteomes" id="UP000597761"/>
    </source>
</evidence>
<protein>
    <recommendedName>
        <fullName evidence="4">Flagellar protein FlbD</fullName>
    </recommendedName>
</protein>
<proteinExistence type="predicted"/>
<organism evidence="2 3">
    <name type="scientific">Tersicoccus solisilvae</name>
    <dbReference type="NCBI Taxonomy" id="1882339"/>
    <lineage>
        <taxon>Bacteria</taxon>
        <taxon>Bacillati</taxon>
        <taxon>Actinomycetota</taxon>
        <taxon>Actinomycetes</taxon>
        <taxon>Micrococcales</taxon>
        <taxon>Micrococcaceae</taxon>
        <taxon>Tersicoccus</taxon>
    </lineage>
</organism>
<evidence type="ECO:0008006" key="4">
    <source>
        <dbReference type="Google" id="ProtNLM"/>
    </source>
</evidence>
<dbReference type="PANTHER" id="PTHR39185:SF1">
    <property type="entry name" value="SWARMING MOTILITY PROTEIN SWRD"/>
    <property type="match status" value="1"/>
</dbReference>
<dbReference type="RefSeq" id="WP_188669247.1">
    <property type="nucleotide sequence ID" value="NZ_BMJI01000037.1"/>
</dbReference>
<feature type="region of interest" description="Disordered" evidence="1">
    <location>
        <begin position="70"/>
        <end position="117"/>
    </location>
</feature>
<dbReference type="PANTHER" id="PTHR39185">
    <property type="entry name" value="SWARMING MOTILITY PROTEIN SWRD"/>
    <property type="match status" value="1"/>
</dbReference>
<dbReference type="Proteomes" id="UP000597761">
    <property type="component" value="Unassembled WGS sequence"/>
</dbReference>
<dbReference type="InterPro" id="IPR009384">
    <property type="entry name" value="SwrD-like"/>
</dbReference>
<evidence type="ECO:0000256" key="1">
    <source>
        <dbReference type="SAM" id="MobiDB-lite"/>
    </source>
</evidence>
<evidence type="ECO:0000313" key="2">
    <source>
        <dbReference type="EMBL" id="GGD01070.1"/>
    </source>
</evidence>
<gene>
    <name evidence="2" type="ORF">GCM10011512_29960</name>
</gene>
<comment type="caution">
    <text evidence="2">The sequence shown here is derived from an EMBL/GenBank/DDBJ whole genome shotgun (WGS) entry which is preliminary data.</text>
</comment>
<reference evidence="3" key="1">
    <citation type="journal article" date="2019" name="Int. J. Syst. Evol. Microbiol.">
        <title>The Global Catalogue of Microorganisms (GCM) 10K type strain sequencing project: providing services to taxonomists for standard genome sequencing and annotation.</title>
        <authorList>
            <consortium name="The Broad Institute Genomics Platform"/>
            <consortium name="The Broad Institute Genome Sequencing Center for Infectious Disease"/>
            <person name="Wu L."/>
            <person name="Ma J."/>
        </authorList>
    </citation>
    <scope>NUCLEOTIDE SEQUENCE [LARGE SCALE GENOMIC DNA]</scope>
    <source>
        <strain evidence="3">CGMCC 1.15480</strain>
    </source>
</reference>
<accession>A0ABQ1PQF7</accession>
<sequence length="117" mass="12579">MIVVTRLNGTRFAVNPDLIERLHASPDTYLVMVDGTTYVVSESMDTVIELIARYRARVVAAARAFGTTEAPRLSVVPEPDPRHDRSIATSGPLGEPPAGPRGAPVQDLVPTVLHPTP</sequence>
<dbReference type="EMBL" id="BMJI01000037">
    <property type="protein sequence ID" value="GGD01070.1"/>
    <property type="molecule type" value="Genomic_DNA"/>
</dbReference>
<name>A0ABQ1PQF7_9MICC</name>